<proteinExistence type="inferred from homology"/>
<dbReference type="Proteomes" id="UP000031675">
    <property type="component" value="Unassembled WGS sequence"/>
</dbReference>
<dbReference type="GO" id="GO:0046933">
    <property type="term" value="F:proton-transporting ATP synthase activity, rotational mechanism"/>
    <property type="evidence" value="ECO:0007669"/>
    <property type="project" value="UniProtKB-UniRule"/>
</dbReference>
<dbReference type="Gene3D" id="2.60.15.10">
    <property type="entry name" value="F0F1 ATP synthase delta/epsilon subunit, N-terminal"/>
    <property type="match status" value="1"/>
</dbReference>
<keyword evidence="8" id="KW-1003">Cell membrane</keyword>
<comment type="function">
    <text evidence="8">Produces ATP from ADP in the presence of a proton gradient across the membrane.</text>
</comment>
<dbReference type="Pfam" id="PF02823">
    <property type="entry name" value="ATP-synt_DE_N"/>
    <property type="match status" value="1"/>
</dbReference>
<feature type="domain" description="ATP synthase F1 complex delta/epsilon subunit N-terminal" evidence="11">
    <location>
        <begin position="6"/>
        <end position="86"/>
    </location>
</feature>
<keyword evidence="3 8" id="KW-0813">Transport</keyword>
<name>A0A0C2J784_9ACTN</name>
<dbReference type="NCBIfam" id="NF009977">
    <property type="entry name" value="PRK13442.1"/>
    <property type="match status" value="1"/>
</dbReference>
<protein>
    <recommendedName>
        <fullName evidence="8">ATP synthase epsilon chain</fullName>
    </recommendedName>
    <alternativeName>
        <fullName evidence="8">ATP synthase F1 sector epsilon subunit</fullName>
    </alternativeName>
    <alternativeName>
        <fullName evidence="8">F-ATPase epsilon subunit</fullName>
    </alternativeName>
</protein>
<feature type="region of interest" description="Disordered" evidence="10">
    <location>
        <begin position="103"/>
        <end position="125"/>
    </location>
</feature>
<dbReference type="InterPro" id="IPR020546">
    <property type="entry name" value="ATP_synth_F1_dsu/esu_N"/>
</dbReference>
<dbReference type="NCBIfam" id="TIGR01216">
    <property type="entry name" value="ATP_synt_epsi"/>
    <property type="match status" value="1"/>
</dbReference>
<evidence type="ECO:0000256" key="1">
    <source>
        <dbReference type="ARBA" id="ARBA00004202"/>
    </source>
</evidence>
<dbReference type="PANTHER" id="PTHR13822">
    <property type="entry name" value="ATP SYNTHASE DELTA/EPSILON CHAIN"/>
    <property type="match status" value="1"/>
</dbReference>
<evidence type="ECO:0000256" key="3">
    <source>
        <dbReference type="ARBA" id="ARBA00022448"/>
    </source>
</evidence>
<evidence type="ECO:0000256" key="8">
    <source>
        <dbReference type="HAMAP-Rule" id="MF_00530"/>
    </source>
</evidence>
<dbReference type="PANTHER" id="PTHR13822:SF10">
    <property type="entry name" value="ATP SYNTHASE EPSILON CHAIN, CHLOROPLASTIC"/>
    <property type="match status" value="1"/>
</dbReference>
<dbReference type="GO" id="GO:0005886">
    <property type="term" value="C:plasma membrane"/>
    <property type="evidence" value="ECO:0007669"/>
    <property type="project" value="UniProtKB-SubCell"/>
</dbReference>
<keyword evidence="7 8" id="KW-0066">ATP synthesis</keyword>
<evidence type="ECO:0000259" key="11">
    <source>
        <dbReference type="Pfam" id="PF02823"/>
    </source>
</evidence>
<dbReference type="STRING" id="183763.LP52_20055"/>
<dbReference type="RefSeq" id="WP_040275848.1">
    <property type="nucleotide sequence ID" value="NZ_JROO01000040.1"/>
</dbReference>
<keyword evidence="13" id="KW-1185">Reference proteome</keyword>
<dbReference type="GO" id="GO:0005524">
    <property type="term" value="F:ATP binding"/>
    <property type="evidence" value="ECO:0007669"/>
    <property type="project" value="UniProtKB-UniRule"/>
</dbReference>
<accession>A0A0C2J784</accession>
<keyword evidence="8" id="KW-0375">Hydrogen ion transport</keyword>
<dbReference type="SUPFAM" id="SSF51344">
    <property type="entry name" value="Epsilon subunit of F1F0-ATP synthase N-terminal domain"/>
    <property type="match status" value="1"/>
</dbReference>
<evidence type="ECO:0000256" key="5">
    <source>
        <dbReference type="ARBA" id="ARBA00023136"/>
    </source>
</evidence>
<keyword evidence="5 8" id="KW-0472">Membrane</keyword>
<evidence type="ECO:0000256" key="6">
    <source>
        <dbReference type="ARBA" id="ARBA00023196"/>
    </source>
</evidence>
<evidence type="ECO:0000256" key="9">
    <source>
        <dbReference type="RuleBase" id="RU003656"/>
    </source>
</evidence>
<evidence type="ECO:0000256" key="10">
    <source>
        <dbReference type="SAM" id="MobiDB-lite"/>
    </source>
</evidence>
<reference evidence="13" key="1">
    <citation type="journal article" date="2015" name="Chem. Biol.">
        <title>Structure, bioactivity, and resistance mechanism of streptomonomicin, an unusual lasso Peptide from an understudied halophilic actinomycete.</title>
        <authorList>
            <person name="Metelev M."/>
            <person name="Tietz J.I."/>
            <person name="Melby J.O."/>
            <person name="Blair P.M."/>
            <person name="Zhu L."/>
            <person name="Livnat I."/>
            <person name="Severinov K."/>
            <person name="Mitchell D.A."/>
        </authorList>
    </citation>
    <scope>NUCLEOTIDE SEQUENCE [LARGE SCALE GENOMIC DNA]</scope>
    <source>
        <strain evidence="13">YIM 90003</strain>
    </source>
</reference>
<organism evidence="12 13">
    <name type="scientific">Streptomonospora alba</name>
    <dbReference type="NCBI Taxonomy" id="183763"/>
    <lineage>
        <taxon>Bacteria</taxon>
        <taxon>Bacillati</taxon>
        <taxon>Actinomycetota</taxon>
        <taxon>Actinomycetes</taxon>
        <taxon>Streptosporangiales</taxon>
        <taxon>Nocardiopsidaceae</taxon>
        <taxon>Streptomonospora</taxon>
    </lineage>
</organism>
<dbReference type="CDD" id="cd12152">
    <property type="entry name" value="F1-ATPase_delta"/>
    <property type="match status" value="1"/>
</dbReference>
<comment type="subunit">
    <text evidence="8 9">F-type ATPases have 2 components, CF(1) - the catalytic core - and CF(0) - the membrane proton channel. CF(1) has five subunits: alpha(3), beta(3), gamma(1), delta(1), epsilon(1). CF(0) has three main subunits: a, b and c.</text>
</comment>
<dbReference type="InterPro" id="IPR001469">
    <property type="entry name" value="ATP_synth_F1_dsu/esu"/>
</dbReference>
<comment type="subcellular location">
    <subcellularLocation>
        <location evidence="1 8">Cell membrane</location>
        <topology evidence="1 8">Peripheral membrane protein</topology>
    </subcellularLocation>
</comment>
<dbReference type="GO" id="GO:0045259">
    <property type="term" value="C:proton-transporting ATP synthase complex"/>
    <property type="evidence" value="ECO:0007669"/>
    <property type="project" value="UniProtKB-KW"/>
</dbReference>
<dbReference type="AlphaFoldDB" id="A0A0C2J784"/>
<dbReference type="HAMAP" id="MF_00530">
    <property type="entry name" value="ATP_synth_epsil_bac"/>
    <property type="match status" value="1"/>
</dbReference>
<evidence type="ECO:0000256" key="4">
    <source>
        <dbReference type="ARBA" id="ARBA00023065"/>
    </source>
</evidence>
<comment type="similarity">
    <text evidence="2 8 9">Belongs to the ATPase epsilon chain family.</text>
</comment>
<evidence type="ECO:0000256" key="2">
    <source>
        <dbReference type="ARBA" id="ARBA00005712"/>
    </source>
</evidence>
<evidence type="ECO:0000313" key="13">
    <source>
        <dbReference type="Proteomes" id="UP000031675"/>
    </source>
</evidence>
<keyword evidence="6 8" id="KW-0139">CF(1)</keyword>
<evidence type="ECO:0000313" key="12">
    <source>
        <dbReference type="EMBL" id="KIH97271.1"/>
    </source>
</evidence>
<dbReference type="InterPro" id="IPR036771">
    <property type="entry name" value="ATPsynth_dsu/esu_N"/>
</dbReference>
<comment type="caution">
    <text evidence="12">The sequence shown here is derived from an EMBL/GenBank/DDBJ whole genome shotgun (WGS) entry which is preliminary data.</text>
</comment>
<dbReference type="EMBL" id="JROO01000040">
    <property type="protein sequence ID" value="KIH97271.1"/>
    <property type="molecule type" value="Genomic_DNA"/>
</dbReference>
<dbReference type="OrthoDB" id="9791445at2"/>
<keyword evidence="4 8" id="KW-0406">Ion transport</keyword>
<evidence type="ECO:0000256" key="7">
    <source>
        <dbReference type="ARBA" id="ARBA00023310"/>
    </source>
</evidence>
<sequence length="138" mass="14399">MSKKLFVEIVSPEQELWAGEGDMVIAKTVDGEIGVQPGHTPVLALLAPGAVVRVQGARETGEVRAAVHGGFMVVTLGDRVSILAEIAELAEDVDVERAKAALRDAESQGSLVEDESAQARAARARSRLQAAEAAEASA</sequence>
<gene>
    <name evidence="8" type="primary">atpC</name>
    <name evidence="12" type="ORF">LP52_20055</name>
</gene>